<dbReference type="Proteomes" id="UP000696573">
    <property type="component" value="Unassembled WGS sequence"/>
</dbReference>
<dbReference type="PANTHER" id="PTHR43544:SF7">
    <property type="entry name" value="NADB-LER2"/>
    <property type="match status" value="1"/>
</dbReference>
<organism evidence="4 5">
    <name type="scientific">Clonostachys rhizophaga</name>
    <dbReference type="NCBI Taxonomy" id="160324"/>
    <lineage>
        <taxon>Eukaryota</taxon>
        <taxon>Fungi</taxon>
        <taxon>Dikarya</taxon>
        <taxon>Ascomycota</taxon>
        <taxon>Pezizomycotina</taxon>
        <taxon>Sordariomycetes</taxon>
        <taxon>Hypocreomycetidae</taxon>
        <taxon>Hypocreales</taxon>
        <taxon>Bionectriaceae</taxon>
        <taxon>Clonostachys</taxon>
    </lineage>
</organism>
<dbReference type="Gene3D" id="3.40.50.720">
    <property type="entry name" value="NAD(P)-binding Rossmann-like Domain"/>
    <property type="match status" value="1"/>
</dbReference>
<evidence type="ECO:0000313" key="5">
    <source>
        <dbReference type="Proteomes" id="UP000696573"/>
    </source>
</evidence>
<accession>A0A9N9YKN0</accession>
<dbReference type="OrthoDB" id="9876299at2759"/>
<comment type="similarity">
    <text evidence="1">Belongs to the short-chain dehydrogenases/reductases (SDR) family.</text>
</comment>
<dbReference type="PRINTS" id="PR00081">
    <property type="entry name" value="GDHRDH"/>
</dbReference>
<dbReference type="GO" id="GO:0016491">
    <property type="term" value="F:oxidoreductase activity"/>
    <property type="evidence" value="ECO:0007669"/>
    <property type="project" value="UniProtKB-KW"/>
</dbReference>
<evidence type="ECO:0008006" key="6">
    <source>
        <dbReference type="Google" id="ProtNLM"/>
    </source>
</evidence>
<protein>
    <recommendedName>
        <fullName evidence="6">NAD(P)-binding protein</fullName>
    </recommendedName>
</protein>
<sequence length="245" mass="26432">MSSTVVLITGANRGLGRGLLEHYLSLTNHIVVAAVRSIEHEKSRSLAEISCGHGSRLILVKIDNTSVSDARDATVTLQHEFNIQHIDILIANAGICEHLLPLKDASLTEINRVLAVNTWSLLRLYQAALPMHLRASSPKLVYISSVLGSISSASKDTGHTGAYGLSKAAGNFCIQKIRSENDHLIAMAIDPGLVQTDMGNRGAKFAGMHEAPVTLGDSVQGIVYQVMYCIIAIPDSGHYSSYFNR</sequence>
<comment type="caution">
    <text evidence="4">The sequence shown here is derived from an EMBL/GenBank/DDBJ whole genome shotgun (WGS) entry which is preliminary data.</text>
</comment>
<keyword evidence="2" id="KW-0521">NADP</keyword>
<keyword evidence="5" id="KW-1185">Reference proteome</keyword>
<dbReference type="EMBL" id="CABFNQ020000699">
    <property type="protein sequence ID" value="CAH0024685.1"/>
    <property type="molecule type" value="Genomic_DNA"/>
</dbReference>
<gene>
    <name evidence="4" type="ORF">CRHIZ90672A_00014706</name>
</gene>
<evidence type="ECO:0000313" key="4">
    <source>
        <dbReference type="EMBL" id="CAH0024685.1"/>
    </source>
</evidence>
<dbReference type="InterPro" id="IPR036291">
    <property type="entry name" value="NAD(P)-bd_dom_sf"/>
</dbReference>
<dbReference type="AlphaFoldDB" id="A0A9N9YKN0"/>
<keyword evidence="3" id="KW-0560">Oxidoreductase</keyword>
<dbReference type="InterPro" id="IPR002347">
    <property type="entry name" value="SDR_fam"/>
</dbReference>
<dbReference type="SUPFAM" id="SSF51735">
    <property type="entry name" value="NAD(P)-binding Rossmann-fold domains"/>
    <property type="match status" value="1"/>
</dbReference>
<evidence type="ECO:0000256" key="3">
    <source>
        <dbReference type="ARBA" id="ARBA00023002"/>
    </source>
</evidence>
<evidence type="ECO:0000256" key="2">
    <source>
        <dbReference type="ARBA" id="ARBA00022857"/>
    </source>
</evidence>
<dbReference type="Pfam" id="PF00106">
    <property type="entry name" value="adh_short"/>
    <property type="match status" value="1"/>
</dbReference>
<proteinExistence type="inferred from homology"/>
<dbReference type="PANTHER" id="PTHR43544">
    <property type="entry name" value="SHORT-CHAIN DEHYDROGENASE/REDUCTASE"/>
    <property type="match status" value="1"/>
</dbReference>
<dbReference type="InterPro" id="IPR051468">
    <property type="entry name" value="Fungal_SecMetab_SDRs"/>
</dbReference>
<name>A0A9N9YKN0_9HYPO</name>
<reference evidence="4" key="1">
    <citation type="submission" date="2021-10" db="EMBL/GenBank/DDBJ databases">
        <authorList>
            <person name="Piombo E."/>
        </authorList>
    </citation>
    <scope>NUCLEOTIDE SEQUENCE</scope>
</reference>
<evidence type="ECO:0000256" key="1">
    <source>
        <dbReference type="ARBA" id="ARBA00006484"/>
    </source>
</evidence>
<dbReference type="GO" id="GO:0005737">
    <property type="term" value="C:cytoplasm"/>
    <property type="evidence" value="ECO:0007669"/>
    <property type="project" value="TreeGrafter"/>
</dbReference>